<accession>A0A444V060</accession>
<evidence type="ECO:0000259" key="5">
    <source>
        <dbReference type="Pfam" id="PF24605"/>
    </source>
</evidence>
<sequence length="517" mass="57775">MVSTTTVNCPPNPFPVKSSRSPAKRLSMSQRVATPCSRCGAPQVGLNVFFGKPGQWFGGNDLDGDKTSIFHDLDGSVTGYPDSFVARVDNYLIHHQGCLTVPRWNGVICTGQYAQLYIQARRPENLTLLVARETFPSRPLRLQGVNRGAPYQQYQPVVMLQQAYIVQWEGRAPEEVILYPINFNRGNWIQVALCYPKETSFKIISDINQRQTGKVHSVAHYTPAASIEAVLVNSEKRLFYFDSKSGYLFLHIQATHPRKGHSYCSKLGCERVKVLARMVSTTTVNCPPNPFPVKSSRSPAKRLSMSQRVATPCSRCGAPQVAISSEPYKEYMRVQVLSLSKANIQNGLESAFIKVNNEVFLFKKRGLFFVVLDACTGEIKSRRHIDMLSVPQATSAIDAYIISTVKERSIVLVCSRDIKDLPIDSGLSAFMKLGSSKSIGLFRKGSFALLGYKGQPNPSWIKIVNRAAGLEAASLQQYVPLNLNEYKCPGREREYRKDEKLLRGLLQQNQLEGWRGP</sequence>
<dbReference type="AlphaFoldDB" id="A0A444V060"/>
<feature type="domain" description="CEMIP" evidence="5">
    <location>
        <begin position="113"/>
        <end position="292"/>
    </location>
</feature>
<evidence type="ECO:0000313" key="7">
    <source>
        <dbReference type="Proteomes" id="UP000289886"/>
    </source>
</evidence>
<gene>
    <name evidence="6" type="ORF">EOD39_18721</name>
</gene>
<evidence type="ECO:0000256" key="2">
    <source>
        <dbReference type="PROSITE-ProRule" id="PRU01375"/>
    </source>
</evidence>
<keyword evidence="6" id="KW-0472">Membrane</keyword>
<organism evidence="6 7">
    <name type="scientific">Acipenser ruthenus</name>
    <name type="common">Sterlet sturgeon</name>
    <dbReference type="NCBI Taxonomy" id="7906"/>
    <lineage>
        <taxon>Eukaryota</taxon>
        <taxon>Metazoa</taxon>
        <taxon>Chordata</taxon>
        <taxon>Craniata</taxon>
        <taxon>Vertebrata</taxon>
        <taxon>Euteleostomi</taxon>
        <taxon>Actinopterygii</taxon>
        <taxon>Chondrostei</taxon>
        <taxon>Acipenseriformes</taxon>
        <taxon>Acipenseridae</taxon>
        <taxon>Acipenser</taxon>
    </lineage>
</organism>
<keyword evidence="7" id="KW-1185">Reference proteome</keyword>
<dbReference type="PANTHER" id="PTHR15535:SF24">
    <property type="entry name" value="HYALURONOGLUCOSAMINIDASE"/>
    <property type="match status" value="1"/>
</dbReference>
<dbReference type="Pfam" id="PF15711">
    <property type="entry name" value="ILEI"/>
    <property type="match status" value="1"/>
</dbReference>
<comment type="caution">
    <text evidence="6">The sequence shown here is derived from an EMBL/GenBank/DDBJ whole genome shotgun (WGS) entry which is preliminary data.</text>
</comment>
<reference evidence="6 7" key="1">
    <citation type="submission" date="2019-01" db="EMBL/GenBank/DDBJ databases">
        <title>Draft Genome and Complete Hox-Cluster Characterization of the Sterlet Sturgeon (Acipenser ruthenus).</title>
        <authorList>
            <person name="Wei Q."/>
        </authorList>
    </citation>
    <scope>NUCLEOTIDE SEQUENCE [LARGE SCALE GENOMIC DNA]</scope>
    <source>
        <strain evidence="6">WHYD16114868_AA</strain>
        <tissue evidence="6">Blood</tissue>
    </source>
</reference>
<dbReference type="PROSITE" id="PS52031">
    <property type="entry name" value="GG_LECTIN"/>
    <property type="match status" value="1"/>
</dbReference>
<dbReference type="Proteomes" id="UP000289886">
    <property type="component" value="Unassembled WGS sequence"/>
</dbReference>
<evidence type="ECO:0000256" key="3">
    <source>
        <dbReference type="SAM" id="MobiDB-lite"/>
    </source>
</evidence>
<evidence type="ECO:0000256" key="1">
    <source>
        <dbReference type="ARBA" id="ARBA00022734"/>
    </source>
</evidence>
<dbReference type="GO" id="GO:0030246">
    <property type="term" value="F:carbohydrate binding"/>
    <property type="evidence" value="ECO:0007669"/>
    <property type="project" value="UniProtKB-UniRule"/>
</dbReference>
<name>A0A444V060_ACIRT</name>
<evidence type="ECO:0000259" key="4">
    <source>
        <dbReference type="Pfam" id="PF15711"/>
    </source>
</evidence>
<keyword evidence="1 2" id="KW-0430">Lectin</keyword>
<dbReference type="PANTHER" id="PTHR15535">
    <property type="entry name" value="TRANSMEMBRANE PROTEIN 2-RELATED"/>
    <property type="match status" value="1"/>
</dbReference>
<dbReference type="InterPro" id="IPR052252">
    <property type="entry name" value="CEMIP/CEMIP2"/>
</dbReference>
<evidence type="ECO:0000313" key="6">
    <source>
        <dbReference type="EMBL" id="RXM93774.1"/>
    </source>
</evidence>
<dbReference type="InterPro" id="IPR039477">
    <property type="entry name" value="ILEI/PANDER_dom"/>
</dbReference>
<protein>
    <submittedName>
        <fullName evidence="6">Transmembrane protein 2</fullName>
    </submittedName>
</protein>
<keyword evidence="6" id="KW-0812">Transmembrane</keyword>
<dbReference type="EMBL" id="SCEB01004136">
    <property type="protein sequence ID" value="RXM93774.1"/>
    <property type="molecule type" value="Genomic_DNA"/>
</dbReference>
<feature type="region of interest" description="Disordered" evidence="3">
    <location>
        <begin position="1"/>
        <end position="23"/>
    </location>
</feature>
<feature type="domain" description="ILEI/PANDER" evidence="4">
    <location>
        <begin position="365"/>
        <end position="455"/>
    </location>
</feature>
<dbReference type="InterPro" id="IPR055400">
    <property type="entry name" value="CEMIP_X"/>
</dbReference>
<proteinExistence type="predicted"/>
<dbReference type="Pfam" id="PF24605">
    <property type="entry name" value="CEMIP_X"/>
    <property type="match status" value="1"/>
</dbReference>